<evidence type="ECO:0000256" key="3">
    <source>
        <dbReference type="ARBA" id="ARBA00022989"/>
    </source>
</evidence>
<dbReference type="Pfam" id="PF00892">
    <property type="entry name" value="EamA"/>
    <property type="match status" value="2"/>
</dbReference>
<dbReference type="InterPro" id="IPR050638">
    <property type="entry name" value="AA-Vitamin_Transporters"/>
</dbReference>
<dbReference type="InterPro" id="IPR037185">
    <property type="entry name" value="EmrE-like"/>
</dbReference>
<dbReference type="GO" id="GO:0016020">
    <property type="term" value="C:membrane"/>
    <property type="evidence" value="ECO:0007669"/>
    <property type="project" value="UniProtKB-SubCell"/>
</dbReference>
<dbReference type="InterPro" id="IPR000620">
    <property type="entry name" value="EamA_dom"/>
</dbReference>
<dbReference type="SUPFAM" id="SSF103481">
    <property type="entry name" value="Multidrug resistance efflux transporter EmrE"/>
    <property type="match status" value="2"/>
</dbReference>
<comment type="caution">
    <text evidence="7">The sequence shown here is derived from an EMBL/GenBank/DDBJ whole genome shotgun (WGS) entry which is preliminary data.</text>
</comment>
<feature type="transmembrane region" description="Helical" evidence="5">
    <location>
        <begin position="175"/>
        <end position="195"/>
    </location>
</feature>
<name>A0A094PR89_9ZZZZ</name>
<evidence type="ECO:0000256" key="4">
    <source>
        <dbReference type="ARBA" id="ARBA00023136"/>
    </source>
</evidence>
<keyword evidence="4 5" id="KW-0472">Membrane</keyword>
<dbReference type="PANTHER" id="PTHR32322:SF2">
    <property type="entry name" value="EAMA DOMAIN-CONTAINING PROTEIN"/>
    <property type="match status" value="1"/>
</dbReference>
<protein>
    <recommendedName>
        <fullName evidence="6">EamA domain-containing protein</fullName>
    </recommendedName>
</protein>
<feature type="transmembrane region" description="Helical" evidence="5">
    <location>
        <begin position="243"/>
        <end position="260"/>
    </location>
</feature>
<dbReference type="AlphaFoldDB" id="A0A094PR89"/>
<feature type="transmembrane region" description="Helical" evidence="5">
    <location>
        <begin position="266"/>
        <end position="283"/>
    </location>
</feature>
<comment type="subcellular location">
    <subcellularLocation>
        <location evidence="1">Membrane</location>
        <topology evidence="1">Multi-pass membrane protein</topology>
    </subcellularLocation>
</comment>
<proteinExistence type="predicted"/>
<feature type="transmembrane region" description="Helical" evidence="5">
    <location>
        <begin position="89"/>
        <end position="111"/>
    </location>
</feature>
<sequence>MSRRALFHFAVSGLFWGIPYLLMKVAVSDIAPAVIVCGRVLIGAAILIPLAIHQKVLMDAIRGWRYVLPYAIFEMMIPWILITNAEKKISSGLAGLLIATVPIWSTIFASMNGDKTVWHSKRLIGIAVGFVGLVGLVGYESIFGGSDPLSIAMMLVTAMSYSFAVNMISIKLPDVSGIAINGLAMVFTAIVYLPFMIDQWPAANTVSTEAALSLLALGIFCTALAFISFFIVMKEIGPARASIGTYVNTAVAVVLGVIILSEPLTVGIMIGLPLVMVGSFLASRKPVIEVRN</sequence>
<feature type="transmembrane region" description="Helical" evidence="5">
    <location>
        <begin position="7"/>
        <end position="27"/>
    </location>
</feature>
<evidence type="ECO:0000256" key="5">
    <source>
        <dbReference type="SAM" id="Phobius"/>
    </source>
</evidence>
<reference evidence="7" key="1">
    <citation type="submission" date="2014-05" db="EMBL/GenBank/DDBJ databases">
        <title>Key roles for freshwater Actinobacteria revealed by deep metagenomic sequencing.</title>
        <authorList>
            <person name="Ghai R."/>
            <person name="Mizuno C.M."/>
            <person name="Picazo A."/>
            <person name="Camacho A."/>
            <person name="Rodriguez-Valera F."/>
        </authorList>
    </citation>
    <scope>NUCLEOTIDE SEQUENCE</scope>
</reference>
<accession>A0A094PR89</accession>
<keyword evidence="3 5" id="KW-1133">Transmembrane helix</keyword>
<dbReference type="EMBL" id="JNSK01000161">
    <property type="protein sequence ID" value="KGA13617.1"/>
    <property type="molecule type" value="Genomic_DNA"/>
</dbReference>
<feature type="transmembrane region" description="Helical" evidence="5">
    <location>
        <begin position="123"/>
        <end position="143"/>
    </location>
</feature>
<gene>
    <name evidence="7" type="ORF">GM50_21890</name>
</gene>
<organism evidence="7">
    <name type="scientific">freshwater metagenome</name>
    <dbReference type="NCBI Taxonomy" id="449393"/>
    <lineage>
        <taxon>unclassified sequences</taxon>
        <taxon>metagenomes</taxon>
        <taxon>ecological metagenomes</taxon>
    </lineage>
</organism>
<evidence type="ECO:0000256" key="1">
    <source>
        <dbReference type="ARBA" id="ARBA00004141"/>
    </source>
</evidence>
<evidence type="ECO:0000313" key="7">
    <source>
        <dbReference type="EMBL" id="KGA13617.1"/>
    </source>
</evidence>
<evidence type="ECO:0000256" key="2">
    <source>
        <dbReference type="ARBA" id="ARBA00022692"/>
    </source>
</evidence>
<feature type="domain" description="EamA" evidence="6">
    <location>
        <begin position="6"/>
        <end position="137"/>
    </location>
</feature>
<keyword evidence="2 5" id="KW-0812">Transmembrane</keyword>
<evidence type="ECO:0000259" key="6">
    <source>
        <dbReference type="Pfam" id="PF00892"/>
    </source>
</evidence>
<feature type="transmembrane region" description="Helical" evidence="5">
    <location>
        <begin position="33"/>
        <end position="52"/>
    </location>
</feature>
<feature type="transmembrane region" description="Helical" evidence="5">
    <location>
        <begin position="64"/>
        <end position="83"/>
    </location>
</feature>
<feature type="transmembrane region" description="Helical" evidence="5">
    <location>
        <begin position="210"/>
        <end position="231"/>
    </location>
</feature>
<feature type="domain" description="EamA" evidence="6">
    <location>
        <begin position="150"/>
        <end position="283"/>
    </location>
</feature>
<feature type="transmembrane region" description="Helical" evidence="5">
    <location>
        <begin position="149"/>
        <end position="168"/>
    </location>
</feature>
<dbReference type="PANTHER" id="PTHR32322">
    <property type="entry name" value="INNER MEMBRANE TRANSPORTER"/>
    <property type="match status" value="1"/>
</dbReference>